<dbReference type="RefSeq" id="WP_289457242.1">
    <property type="nucleotide sequence ID" value="NZ_JAUCAQ010000037.1"/>
</dbReference>
<gene>
    <name evidence="1" type="ORF">QUE93_10835</name>
</gene>
<sequence length="89" mass="10357">MKIEDFVKQFVSKNNIVFKRLDEFNYSNNFDSLEEATKKFKEQNPAKEIPEGYVVIDFGPDEYVELVNLDTLVKVSIEDKNKDTFIGTV</sequence>
<dbReference type="EMBL" id="JAUCAQ010000037">
    <property type="protein sequence ID" value="MDM7647502.1"/>
    <property type="molecule type" value="Genomic_DNA"/>
</dbReference>
<protein>
    <submittedName>
        <fullName evidence="1">Uncharacterized protein</fullName>
    </submittedName>
</protein>
<accession>A0ABT7S3G5</accession>
<proteinExistence type="predicted"/>
<organism evidence="1 2">
    <name type="scientific">Leuconostoc falkenbergense</name>
    <dbReference type="NCBI Taxonomy" id="2766470"/>
    <lineage>
        <taxon>Bacteria</taxon>
        <taxon>Bacillati</taxon>
        <taxon>Bacillota</taxon>
        <taxon>Bacilli</taxon>
        <taxon>Lactobacillales</taxon>
        <taxon>Lactobacillaceae</taxon>
        <taxon>Leuconostoc</taxon>
    </lineage>
</organism>
<dbReference type="Proteomes" id="UP001242903">
    <property type="component" value="Unassembled WGS sequence"/>
</dbReference>
<evidence type="ECO:0000313" key="1">
    <source>
        <dbReference type="EMBL" id="MDM7647502.1"/>
    </source>
</evidence>
<name>A0ABT7S3G5_9LACO</name>
<comment type="caution">
    <text evidence="1">The sequence shown here is derived from an EMBL/GenBank/DDBJ whole genome shotgun (WGS) entry which is preliminary data.</text>
</comment>
<reference evidence="1 2" key="1">
    <citation type="submission" date="2023-06" db="EMBL/GenBank/DDBJ databases">
        <title>Draft Genome Sequences of lactic acid bacteria strains isolated from fermented milk products.</title>
        <authorList>
            <person name="Elcheninov A.G."/>
            <person name="Klyukina A."/>
            <person name="Zayulina K.S."/>
            <person name="Gavirova L.A."/>
            <person name="Shcherbakova P.A."/>
            <person name="Shestakov A.I."/>
            <person name="Kublanov I.V."/>
            <person name="Kochetkova T.V."/>
        </authorList>
    </citation>
    <scope>NUCLEOTIDE SEQUENCE [LARGE SCALE GENOMIC DNA]</scope>
    <source>
        <strain evidence="1 2">TOM.81</strain>
    </source>
</reference>
<keyword evidence="2" id="KW-1185">Reference proteome</keyword>
<evidence type="ECO:0000313" key="2">
    <source>
        <dbReference type="Proteomes" id="UP001242903"/>
    </source>
</evidence>